<dbReference type="EMBL" id="RJKX01000015">
    <property type="protein sequence ID" value="ROP84100.1"/>
    <property type="molecule type" value="Genomic_DNA"/>
</dbReference>
<dbReference type="RefSeq" id="WP_123691757.1">
    <property type="nucleotide sequence ID" value="NZ_AP019700.1"/>
</dbReference>
<comment type="caution">
    <text evidence="2">The sequence shown here is derived from an EMBL/GenBank/DDBJ whole genome shotgun (WGS) entry which is preliminary data.</text>
</comment>
<name>A0A3N1KZL9_9PROT</name>
<dbReference type="InterPro" id="IPR042245">
    <property type="entry name" value="Tgt2/MlaC_sf"/>
</dbReference>
<evidence type="ECO:0000313" key="2">
    <source>
        <dbReference type="EMBL" id="ROP84100.1"/>
    </source>
</evidence>
<dbReference type="AlphaFoldDB" id="A0A3N1KZL9"/>
<dbReference type="Proteomes" id="UP000278222">
    <property type="component" value="Unassembled WGS sequence"/>
</dbReference>
<dbReference type="InterPro" id="IPR008869">
    <property type="entry name" value="MlaC/ttg2D"/>
</dbReference>
<keyword evidence="1" id="KW-0732">Signal</keyword>
<dbReference type="PANTHER" id="PTHR36573">
    <property type="entry name" value="INTERMEMBRANE PHOSPHOLIPID TRANSPORT SYSTEM BINDING PROTEIN MLAC"/>
    <property type="match status" value="1"/>
</dbReference>
<reference evidence="2 3" key="1">
    <citation type="submission" date="2018-11" db="EMBL/GenBank/DDBJ databases">
        <title>Genomic Encyclopedia of Type Strains, Phase IV (KMG-IV): sequencing the most valuable type-strain genomes for metagenomic binning, comparative biology and taxonomic classification.</title>
        <authorList>
            <person name="Goeker M."/>
        </authorList>
    </citation>
    <scope>NUCLEOTIDE SEQUENCE [LARGE SCALE GENOMIC DNA]</scope>
    <source>
        <strain evidence="2 3">DSM 5900</strain>
    </source>
</reference>
<feature type="signal peptide" evidence="1">
    <location>
        <begin position="1"/>
        <end position="25"/>
    </location>
</feature>
<dbReference type="OrthoDB" id="8099120at2"/>
<keyword evidence="3" id="KW-1185">Reference proteome</keyword>
<gene>
    <name evidence="2" type="ORF">EDC65_3447</name>
</gene>
<feature type="chain" id="PRO_5018336499" evidence="1">
    <location>
        <begin position="26"/>
        <end position="195"/>
    </location>
</feature>
<dbReference type="Pfam" id="PF05494">
    <property type="entry name" value="MlaC"/>
    <property type="match status" value="1"/>
</dbReference>
<dbReference type="Gene3D" id="3.10.450.710">
    <property type="entry name" value="Tgt2/MlaC"/>
    <property type="match status" value="1"/>
</dbReference>
<accession>A0A3N1KZL9</accession>
<protein>
    <submittedName>
        <fullName evidence="2">Phospholipid transport system substrate-binding protein</fullName>
    </submittedName>
</protein>
<dbReference type="PANTHER" id="PTHR36573:SF1">
    <property type="entry name" value="INTERMEMBRANE PHOSPHOLIPID TRANSPORT SYSTEM BINDING PROTEIN MLAC"/>
    <property type="match status" value="1"/>
</dbReference>
<organism evidence="2 3">
    <name type="scientific">Stella humosa</name>
    <dbReference type="NCBI Taxonomy" id="94"/>
    <lineage>
        <taxon>Bacteria</taxon>
        <taxon>Pseudomonadati</taxon>
        <taxon>Pseudomonadota</taxon>
        <taxon>Alphaproteobacteria</taxon>
        <taxon>Rhodospirillales</taxon>
        <taxon>Stellaceae</taxon>
        <taxon>Stella</taxon>
    </lineage>
</organism>
<sequence>MRALTRIFVILAGVLVLPVAQPALAETPKALVESLGDKAIRQLTGTVARPEREARFQNLLTAGFDIHAIGRFTLGRYWNQANPAQQAEYLKLFEKFIVQAYAARFAEYSGEQFRVVGERPDGEVTIVQSEVFKPGNPPARVEWRVRHGGQPKIVDVVVEGISMAVTQRSEFAAVISRGGGNVDSLLTALRQKTGS</sequence>
<evidence type="ECO:0000313" key="3">
    <source>
        <dbReference type="Proteomes" id="UP000278222"/>
    </source>
</evidence>
<evidence type="ECO:0000256" key="1">
    <source>
        <dbReference type="SAM" id="SignalP"/>
    </source>
</evidence>
<proteinExistence type="predicted"/>